<evidence type="ECO:0000256" key="3">
    <source>
        <dbReference type="ARBA" id="ARBA00022475"/>
    </source>
</evidence>
<dbReference type="PANTHER" id="PTHR33452">
    <property type="entry name" value="OXIDOREDUCTASE CATD-RELATED"/>
    <property type="match status" value="1"/>
</dbReference>
<evidence type="ECO:0000256" key="1">
    <source>
        <dbReference type="ARBA" id="ARBA00004651"/>
    </source>
</evidence>
<sequence length="128" mass="13651">MYMIPVLFGFSDWALFVLRIAVAVIFIVHGFPKLKDLKTNASNFNMMGFRPGMLWGTIVAVIEAIGGVLLLLGLMTQVIGVLLAIQMTVAALWKKKGGQKLAGGYELDLLLVAATLILATMGGGALSI</sequence>
<dbReference type="InterPro" id="IPR051907">
    <property type="entry name" value="DoxX-like_oxidoreductase"/>
</dbReference>
<comment type="similarity">
    <text evidence="2">Belongs to the DoxX family.</text>
</comment>
<dbReference type="Pfam" id="PF07681">
    <property type="entry name" value="DoxX"/>
    <property type="match status" value="1"/>
</dbReference>
<evidence type="ECO:0008006" key="10">
    <source>
        <dbReference type="Google" id="ProtNLM"/>
    </source>
</evidence>
<evidence type="ECO:0000313" key="9">
    <source>
        <dbReference type="Proteomes" id="UP000176284"/>
    </source>
</evidence>
<keyword evidence="3" id="KW-1003">Cell membrane</keyword>
<evidence type="ECO:0000256" key="7">
    <source>
        <dbReference type="SAM" id="Phobius"/>
    </source>
</evidence>
<keyword evidence="6 7" id="KW-0472">Membrane</keyword>
<comment type="subcellular location">
    <subcellularLocation>
        <location evidence="1">Cell membrane</location>
        <topology evidence="1">Multi-pass membrane protein</topology>
    </subcellularLocation>
</comment>
<accession>A0A1G1ZX59</accession>
<keyword evidence="5 7" id="KW-1133">Transmembrane helix</keyword>
<evidence type="ECO:0000313" key="8">
    <source>
        <dbReference type="EMBL" id="OGY68360.1"/>
    </source>
</evidence>
<dbReference type="GO" id="GO:0005886">
    <property type="term" value="C:plasma membrane"/>
    <property type="evidence" value="ECO:0007669"/>
    <property type="project" value="UniProtKB-SubCell"/>
</dbReference>
<evidence type="ECO:0000256" key="5">
    <source>
        <dbReference type="ARBA" id="ARBA00022989"/>
    </source>
</evidence>
<keyword evidence="4 7" id="KW-0812">Transmembrane</keyword>
<dbReference type="PANTHER" id="PTHR33452:SF1">
    <property type="entry name" value="INNER MEMBRANE PROTEIN YPHA-RELATED"/>
    <property type="match status" value="1"/>
</dbReference>
<feature type="transmembrane region" description="Helical" evidence="7">
    <location>
        <begin position="52"/>
        <end position="71"/>
    </location>
</feature>
<evidence type="ECO:0000256" key="4">
    <source>
        <dbReference type="ARBA" id="ARBA00022692"/>
    </source>
</evidence>
<dbReference type="STRING" id="1798410.A3H63_00930"/>
<organism evidence="8 9">
    <name type="scientific">Candidatus Harrisonbacteria bacterium RIFCSPLOWO2_02_FULL_45_10c</name>
    <dbReference type="NCBI Taxonomy" id="1798410"/>
    <lineage>
        <taxon>Bacteria</taxon>
        <taxon>Candidatus Harrisoniibacteriota</taxon>
    </lineage>
</organism>
<comment type="caution">
    <text evidence="8">The sequence shown here is derived from an EMBL/GenBank/DDBJ whole genome shotgun (WGS) entry which is preliminary data.</text>
</comment>
<dbReference type="InterPro" id="IPR032808">
    <property type="entry name" value="DoxX"/>
</dbReference>
<name>A0A1G1ZX59_9BACT</name>
<reference evidence="8 9" key="1">
    <citation type="journal article" date="2016" name="Nat. Commun.">
        <title>Thousands of microbial genomes shed light on interconnected biogeochemical processes in an aquifer system.</title>
        <authorList>
            <person name="Anantharaman K."/>
            <person name="Brown C.T."/>
            <person name="Hug L.A."/>
            <person name="Sharon I."/>
            <person name="Castelle C.J."/>
            <person name="Probst A.J."/>
            <person name="Thomas B.C."/>
            <person name="Singh A."/>
            <person name="Wilkins M.J."/>
            <person name="Karaoz U."/>
            <person name="Brodie E.L."/>
            <person name="Williams K.H."/>
            <person name="Hubbard S.S."/>
            <person name="Banfield J.F."/>
        </authorList>
    </citation>
    <scope>NUCLEOTIDE SEQUENCE [LARGE SCALE GENOMIC DNA]</scope>
</reference>
<gene>
    <name evidence="8" type="ORF">A3H63_00930</name>
</gene>
<feature type="transmembrane region" description="Helical" evidence="7">
    <location>
        <begin position="13"/>
        <end position="31"/>
    </location>
</feature>
<dbReference type="Proteomes" id="UP000176284">
    <property type="component" value="Unassembled WGS sequence"/>
</dbReference>
<protein>
    <recommendedName>
        <fullName evidence="10">DoxX family protein</fullName>
    </recommendedName>
</protein>
<evidence type="ECO:0000256" key="6">
    <source>
        <dbReference type="ARBA" id="ARBA00023136"/>
    </source>
</evidence>
<feature type="transmembrane region" description="Helical" evidence="7">
    <location>
        <begin position="105"/>
        <end position="126"/>
    </location>
</feature>
<evidence type="ECO:0000256" key="2">
    <source>
        <dbReference type="ARBA" id="ARBA00006679"/>
    </source>
</evidence>
<proteinExistence type="inferred from homology"/>
<dbReference type="AlphaFoldDB" id="A0A1G1ZX59"/>
<dbReference type="EMBL" id="MHJM01000001">
    <property type="protein sequence ID" value="OGY68360.1"/>
    <property type="molecule type" value="Genomic_DNA"/>
</dbReference>